<dbReference type="InterPro" id="IPR027417">
    <property type="entry name" value="P-loop_NTPase"/>
</dbReference>
<dbReference type="Pfam" id="PF05729">
    <property type="entry name" value="NACHT"/>
    <property type="match status" value="1"/>
</dbReference>
<dbReference type="EMBL" id="MRZV01000449">
    <property type="protein sequence ID" value="PIK49750.1"/>
    <property type="molecule type" value="Genomic_DNA"/>
</dbReference>
<evidence type="ECO:0000313" key="3">
    <source>
        <dbReference type="Proteomes" id="UP000230750"/>
    </source>
</evidence>
<dbReference type="AlphaFoldDB" id="A0A2G8KP70"/>
<dbReference type="Gene3D" id="3.40.50.300">
    <property type="entry name" value="P-loop containing nucleotide triphosphate hydrolases"/>
    <property type="match status" value="1"/>
</dbReference>
<dbReference type="Proteomes" id="UP000230750">
    <property type="component" value="Unassembled WGS sequence"/>
</dbReference>
<protein>
    <submittedName>
        <fullName evidence="2">Putative NLR family CARD domain-containing protein 4</fullName>
    </submittedName>
</protein>
<sequence length="1201" mass="137075">MLSGVAIHQFIEEGTMAVGYPRKFIVIIYISSILVGLGTNETCRSPQYLEIGKTGIILCHFPDGFSSVHWYNTPNIIDDDPTLNYEGGSIKSGSGYDSGEFDIQFDGSLLINNVTLNHETIFTVTKFTDNEDSPRIYAVDVHTFVKPQTLCPVIDQCSCGPEICYVQWTLEREFICEVVQARPGIPLKWMRWTHEGDRNVSFRTSVEKNTLTQTTSVTVTSEFEHSQLITLVCKAEDDLHLLEKNESIILIHRKDEEILDEVVFVSFEQYSKVTLNCSFTNVRVLVWEKKHIDGSLETLAVIHSLNIFSKIYHDSLSLNEEGALVVSKVDIRHEGTYRCTFIDDNKEAVKSYKVAVYVNPVPPYPIIDGCDHVQYCVFTSGIKGSLTCSVKGIRPQIQLQWRAFRDEEKELISFSNQRSTAKINGDTSDIELTTDYETSPGRDKRITVECYAVGENVELFQLSTKVELLLPFDSNTTQETPLKDTSLSPAVYGPIVAGVVLSIIVMIPVLIILCKKSGTTPKPMNDEELKMLQNHSETERTRQFILELQQSYELLYSSVQPVPYQKEDNYNVNDLFVEGGIECLRSNPLSKKEGRKWQHLKSYHEILNGQKSKSNRCIIEAEPGTGKTTLVLQMTYEWCVCNSGSLIGNVEILIFIKLIQLKGVSSIYEAIKRFILPRDSHFEANDIKDILDRAASVFIILDGFDEYPDHNNSRSDFSAILKKQMFPQFQVILTTRTGFLPKHFAPRTKRIRLTGFNAETQDKYLKKAVTMEDDNAAKTVKEFLLDNPVLADLCQFPLFFVLYAHLSQENKSLKECTSVTAFFRYVVSCFHRHFTKKLPDNPADHDNPAVHGTSFEKGNHELNKIAFESLCRDKRRTEWRREELENRLGEEFVEYYLRVGILRETELTETVDLPGTNAADHIQTIHKIRFYHSLFCEWYAANNLTYVIKSGNSHSDNDDDTLAEEKFEFLEDLDLSNFHYVYRFACGLDPQVAKQLIEYIKATDGGDKYATLCILERNGSVEHIKSMIQNLCSRTVHIAHEDSRLIQRSIQQLLDIVYAMKPQIKVTKLLLHESFRGIDVDKCEIIVTSGLRLSCQNTIETLWIEESENDLGENEFKDLLKYSLQCPSLKNVSLSASVLPRALGDEALLKQLIQKKVTVNWYPSVVWYILNLQKDCWQVSNGISQITDDEYLKEASVLLKK</sequence>
<evidence type="ECO:0000259" key="1">
    <source>
        <dbReference type="PROSITE" id="PS50837"/>
    </source>
</evidence>
<dbReference type="SUPFAM" id="SSF48726">
    <property type="entry name" value="Immunoglobulin"/>
    <property type="match status" value="2"/>
</dbReference>
<dbReference type="PANTHER" id="PTHR46312">
    <property type="entry name" value="NACHT DOMAIN-CONTAINING PROTEIN"/>
    <property type="match status" value="1"/>
</dbReference>
<evidence type="ECO:0000313" key="2">
    <source>
        <dbReference type="EMBL" id="PIK49750.1"/>
    </source>
</evidence>
<dbReference type="InterPro" id="IPR013783">
    <property type="entry name" value="Ig-like_fold"/>
</dbReference>
<organism evidence="2 3">
    <name type="scientific">Stichopus japonicus</name>
    <name type="common">Sea cucumber</name>
    <dbReference type="NCBI Taxonomy" id="307972"/>
    <lineage>
        <taxon>Eukaryota</taxon>
        <taxon>Metazoa</taxon>
        <taxon>Echinodermata</taxon>
        <taxon>Eleutherozoa</taxon>
        <taxon>Echinozoa</taxon>
        <taxon>Holothuroidea</taxon>
        <taxon>Aspidochirotacea</taxon>
        <taxon>Aspidochirotida</taxon>
        <taxon>Stichopodidae</taxon>
        <taxon>Apostichopus</taxon>
    </lineage>
</organism>
<dbReference type="PROSITE" id="PS50837">
    <property type="entry name" value="NACHT"/>
    <property type="match status" value="1"/>
</dbReference>
<dbReference type="InterPro" id="IPR036179">
    <property type="entry name" value="Ig-like_dom_sf"/>
</dbReference>
<dbReference type="Gene3D" id="2.60.40.10">
    <property type="entry name" value="Immunoglobulins"/>
    <property type="match status" value="1"/>
</dbReference>
<name>A0A2G8KP70_STIJA</name>
<dbReference type="InterPro" id="IPR003599">
    <property type="entry name" value="Ig_sub"/>
</dbReference>
<dbReference type="OrthoDB" id="120976at2759"/>
<dbReference type="SUPFAM" id="SSF52540">
    <property type="entry name" value="P-loop containing nucleoside triphosphate hydrolases"/>
    <property type="match status" value="1"/>
</dbReference>
<accession>A0A2G8KP70</accession>
<dbReference type="PANTHER" id="PTHR46312:SF2">
    <property type="entry name" value="NUCLEOTIDE-BINDING OLIGOMERIZATION DOMAIN-CONTAINING PROTEIN 2-LIKE"/>
    <property type="match status" value="1"/>
</dbReference>
<keyword evidence="3" id="KW-1185">Reference proteome</keyword>
<feature type="domain" description="NACHT" evidence="1">
    <location>
        <begin position="615"/>
        <end position="738"/>
    </location>
</feature>
<comment type="caution">
    <text evidence="2">The sequence shown here is derived from an EMBL/GenBank/DDBJ whole genome shotgun (WGS) entry which is preliminary data.</text>
</comment>
<proteinExistence type="predicted"/>
<dbReference type="STRING" id="307972.A0A2G8KP70"/>
<dbReference type="InterPro" id="IPR007111">
    <property type="entry name" value="NACHT_NTPase"/>
</dbReference>
<dbReference type="SMART" id="SM00409">
    <property type="entry name" value="IG"/>
    <property type="match status" value="2"/>
</dbReference>
<gene>
    <name evidence="2" type="ORF">BSL78_13375</name>
</gene>
<reference evidence="2 3" key="1">
    <citation type="journal article" date="2017" name="PLoS Biol.">
        <title>The sea cucumber genome provides insights into morphological evolution and visceral regeneration.</title>
        <authorList>
            <person name="Zhang X."/>
            <person name="Sun L."/>
            <person name="Yuan J."/>
            <person name="Sun Y."/>
            <person name="Gao Y."/>
            <person name="Zhang L."/>
            <person name="Li S."/>
            <person name="Dai H."/>
            <person name="Hamel J.F."/>
            <person name="Liu C."/>
            <person name="Yu Y."/>
            <person name="Liu S."/>
            <person name="Lin W."/>
            <person name="Guo K."/>
            <person name="Jin S."/>
            <person name="Xu P."/>
            <person name="Storey K.B."/>
            <person name="Huan P."/>
            <person name="Zhang T."/>
            <person name="Zhou Y."/>
            <person name="Zhang J."/>
            <person name="Lin C."/>
            <person name="Li X."/>
            <person name="Xing L."/>
            <person name="Huo D."/>
            <person name="Sun M."/>
            <person name="Wang L."/>
            <person name="Mercier A."/>
            <person name="Li F."/>
            <person name="Yang H."/>
            <person name="Xiang J."/>
        </authorList>
    </citation>
    <scope>NUCLEOTIDE SEQUENCE [LARGE SCALE GENOMIC DNA]</scope>
    <source>
        <strain evidence="2">Shaxun</strain>
        <tissue evidence="2">Muscle</tissue>
    </source>
</reference>